<organism evidence="2 3">
    <name type="scientific">Corynebacterium haemomassiliense</name>
    <dbReference type="NCBI Taxonomy" id="2754726"/>
    <lineage>
        <taxon>Bacteria</taxon>
        <taxon>Bacillati</taxon>
        <taxon>Actinomycetota</taxon>
        <taxon>Actinomycetes</taxon>
        <taxon>Mycobacteriales</taxon>
        <taxon>Corynebacteriaceae</taxon>
        <taxon>Corynebacterium</taxon>
    </lineage>
</organism>
<feature type="region of interest" description="Disordered" evidence="1">
    <location>
        <begin position="32"/>
        <end position="117"/>
    </location>
</feature>
<evidence type="ECO:0000313" key="3">
    <source>
        <dbReference type="Proteomes" id="UP000523682"/>
    </source>
</evidence>
<feature type="compositionally biased region" description="Low complexity" evidence="1">
    <location>
        <begin position="84"/>
        <end position="96"/>
    </location>
</feature>
<dbReference type="RefSeq" id="WP_181889948.1">
    <property type="nucleotide sequence ID" value="NZ_JACDTZ010000002.1"/>
</dbReference>
<protein>
    <submittedName>
        <fullName evidence="2">Uncharacterized protein</fullName>
    </submittedName>
</protein>
<feature type="region of interest" description="Disordered" evidence="1">
    <location>
        <begin position="131"/>
        <end position="345"/>
    </location>
</feature>
<gene>
    <name evidence="2" type="ORF">H0193_10980</name>
</gene>
<feature type="compositionally biased region" description="Low complexity" evidence="1">
    <location>
        <begin position="38"/>
        <end position="71"/>
    </location>
</feature>
<dbReference type="Proteomes" id="UP000523682">
    <property type="component" value="Unassembled WGS sequence"/>
</dbReference>
<accession>A0A7W2ED25</accession>
<sequence length="345" mass="34164">MEGTARRVAVFIGAGALLAAVVGFTVWATSAPGQNNRAGFTAEAAGTTGNSAASTTSSPTTETVTENLTHTRTVRSSTNSPDNGPAAHHGADAGAAGATGSGAGRAGASMPTGYNAAHDPYLPPHAVVAPAQESTQPSRVYRPSNIVPSPARPMAAPQGANPAAEPTPASADNRTTSQQTPGSTPPREPGNGGAAQTSTAATPAPGGSEVQPSKRPDQPQTTQQPEQSEPTAQPGHGSGPSHVPDGIQEGTPSEPGSPAAQEDQRPEMRMQGAGAAAQSVPGAESAADAAPQGSAQPSEAPQTPDAATGGNEAPTPVAGKEDVAGYPREKEGVTARDVIDKITGR</sequence>
<keyword evidence="3" id="KW-1185">Reference proteome</keyword>
<name>A0A7W2ED25_9CORY</name>
<evidence type="ECO:0000256" key="1">
    <source>
        <dbReference type="SAM" id="MobiDB-lite"/>
    </source>
</evidence>
<feature type="compositionally biased region" description="Low complexity" evidence="1">
    <location>
        <begin position="194"/>
        <end position="208"/>
    </location>
</feature>
<feature type="compositionally biased region" description="Basic and acidic residues" evidence="1">
    <location>
        <begin position="319"/>
        <end position="345"/>
    </location>
</feature>
<dbReference type="AlphaFoldDB" id="A0A7W2ED25"/>
<dbReference type="EMBL" id="JACDTZ010000002">
    <property type="protein sequence ID" value="MBA5245320.1"/>
    <property type="molecule type" value="Genomic_DNA"/>
</dbReference>
<evidence type="ECO:0000313" key="2">
    <source>
        <dbReference type="EMBL" id="MBA5245320.1"/>
    </source>
</evidence>
<comment type="caution">
    <text evidence="2">The sequence shown here is derived from an EMBL/GenBank/DDBJ whole genome shotgun (WGS) entry which is preliminary data.</text>
</comment>
<proteinExistence type="predicted"/>
<reference evidence="2 3" key="1">
    <citation type="submission" date="2020-07" db="EMBL/GenBank/DDBJ databases">
        <title>Draft genome and description of Corynebacterium haemomassiliense strain Marseile-Q3615 sp. nov.</title>
        <authorList>
            <person name="Boxberger M."/>
            <person name="La Scola B."/>
        </authorList>
    </citation>
    <scope>NUCLEOTIDE SEQUENCE [LARGE SCALE GENOMIC DNA]</scope>
    <source>
        <strain evidence="2 3">Marseille-Q3615</strain>
    </source>
</reference>
<feature type="compositionally biased region" description="Low complexity" evidence="1">
    <location>
        <begin position="218"/>
        <end position="234"/>
    </location>
</feature>